<dbReference type="InterPro" id="IPR020904">
    <property type="entry name" value="Sc_DH/Rdtase_CS"/>
</dbReference>
<dbReference type="PANTHER" id="PTHR43008:SF8">
    <property type="entry name" value="BENZIL REDUCTASE ((S)-BENZOIN FORMING) IRC24"/>
    <property type="match status" value="1"/>
</dbReference>
<dbReference type="PANTHER" id="PTHR43008">
    <property type="entry name" value="BENZIL REDUCTASE"/>
    <property type="match status" value="1"/>
</dbReference>
<organism evidence="4 5">
    <name type="scientific">Exidia glandulosa HHB12029</name>
    <dbReference type="NCBI Taxonomy" id="1314781"/>
    <lineage>
        <taxon>Eukaryota</taxon>
        <taxon>Fungi</taxon>
        <taxon>Dikarya</taxon>
        <taxon>Basidiomycota</taxon>
        <taxon>Agaricomycotina</taxon>
        <taxon>Agaricomycetes</taxon>
        <taxon>Auriculariales</taxon>
        <taxon>Exidiaceae</taxon>
        <taxon>Exidia</taxon>
    </lineage>
</organism>
<keyword evidence="5" id="KW-1185">Reference proteome</keyword>
<dbReference type="OrthoDB" id="9876299at2759"/>
<dbReference type="InterPro" id="IPR036291">
    <property type="entry name" value="NAD(P)-bd_dom_sf"/>
</dbReference>
<accession>A0A165G0M9</accession>
<proteinExistence type="inferred from homology"/>
<dbReference type="GO" id="GO:0050664">
    <property type="term" value="F:oxidoreductase activity, acting on NAD(P)H, oxygen as acceptor"/>
    <property type="evidence" value="ECO:0007669"/>
    <property type="project" value="TreeGrafter"/>
</dbReference>
<dbReference type="InParanoid" id="A0A165G0M9"/>
<dbReference type="EMBL" id="KV426063">
    <property type="protein sequence ID" value="KZV89811.1"/>
    <property type="molecule type" value="Genomic_DNA"/>
</dbReference>
<evidence type="ECO:0000256" key="1">
    <source>
        <dbReference type="ARBA" id="ARBA00006484"/>
    </source>
</evidence>
<dbReference type="InterPro" id="IPR002347">
    <property type="entry name" value="SDR_fam"/>
</dbReference>
<comment type="similarity">
    <text evidence="1">Belongs to the short-chain dehydrogenases/reductases (SDR) family.</text>
</comment>
<dbReference type="Pfam" id="PF00106">
    <property type="entry name" value="adh_short"/>
    <property type="match status" value="1"/>
</dbReference>
<dbReference type="Gene3D" id="3.40.50.720">
    <property type="entry name" value="NAD(P)-binding Rossmann-like Domain"/>
    <property type="match status" value="1"/>
</dbReference>
<dbReference type="PROSITE" id="PS00061">
    <property type="entry name" value="ADH_SHORT"/>
    <property type="match status" value="1"/>
</dbReference>
<keyword evidence="3" id="KW-0560">Oxidoreductase</keyword>
<reference evidence="4 5" key="1">
    <citation type="journal article" date="2016" name="Mol. Biol. Evol.">
        <title>Comparative Genomics of Early-Diverging Mushroom-Forming Fungi Provides Insights into the Origins of Lignocellulose Decay Capabilities.</title>
        <authorList>
            <person name="Nagy L.G."/>
            <person name="Riley R."/>
            <person name="Tritt A."/>
            <person name="Adam C."/>
            <person name="Daum C."/>
            <person name="Floudas D."/>
            <person name="Sun H."/>
            <person name="Yadav J.S."/>
            <person name="Pangilinan J."/>
            <person name="Larsson K.H."/>
            <person name="Matsuura K."/>
            <person name="Barry K."/>
            <person name="Labutti K."/>
            <person name="Kuo R."/>
            <person name="Ohm R.A."/>
            <person name="Bhattacharya S.S."/>
            <person name="Shirouzu T."/>
            <person name="Yoshinaga Y."/>
            <person name="Martin F.M."/>
            <person name="Grigoriev I.V."/>
            <person name="Hibbett D.S."/>
        </authorList>
    </citation>
    <scope>NUCLEOTIDE SEQUENCE [LARGE SCALE GENOMIC DNA]</scope>
    <source>
        <strain evidence="4 5">HHB12029</strain>
    </source>
</reference>
<dbReference type="SUPFAM" id="SSF51735">
    <property type="entry name" value="NAD(P)-binding Rossmann-fold domains"/>
    <property type="match status" value="1"/>
</dbReference>
<protein>
    <submittedName>
        <fullName evidence="4">NAD(P)-binding protein</fullName>
    </submittedName>
</protein>
<dbReference type="Proteomes" id="UP000077266">
    <property type="component" value="Unassembled WGS sequence"/>
</dbReference>
<sequence>MLAQKIFVTGGSRGIGLAIVETLLGQGHSVASFSRSVTTELQALNDKYPETLLITQGDLTDADTSTAALNRFIATFNGLDSLILNGASPGPVKRMADVTLSEFTEVYAANVLSILPLYHAALPSLRTSKGRLIALSSGASENAFEASGPYAGTKAAVNRIIQVLGHEEPDVTFIAVNPGLVKTDMSAAVLAGSAHAMKPETHEHIKAAFAAGMALPPAVPAEAIAALALRAPKVLSGRYITSFGPEAKALLEG</sequence>
<evidence type="ECO:0000313" key="5">
    <source>
        <dbReference type="Proteomes" id="UP000077266"/>
    </source>
</evidence>
<dbReference type="AlphaFoldDB" id="A0A165G0M9"/>
<keyword evidence="2" id="KW-0521">NADP</keyword>
<evidence type="ECO:0000256" key="3">
    <source>
        <dbReference type="ARBA" id="ARBA00023002"/>
    </source>
</evidence>
<evidence type="ECO:0000256" key="2">
    <source>
        <dbReference type="ARBA" id="ARBA00022857"/>
    </source>
</evidence>
<gene>
    <name evidence="4" type="ORF">EXIGLDRAFT_838264</name>
</gene>
<name>A0A165G0M9_EXIGL</name>
<evidence type="ECO:0000313" key="4">
    <source>
        <dbReference type="EMBL" id="KZV89811.1"/>
    </source>
</evidence>
<dbReference type="STRING" id="1314781.A0A165G0M9"/>
<dbReference type="PRINTS" id="PR00081">
    <property type="entry name" value="GDHRDH"/>
</dbReference>
<dbReference type="GO" id="GO:0016616">
    <property type="term" value="F:oxidoreductase activity, acting on the CH-OH group of donors, NAD or NADP as acceptor"/>
    <property type="evidence" value="ECO:0007669"/>
    <property type="project" value="UniProtKB-ARBA"/>
</dbReference>